<keyword evidence="2" id="KW-1185">Reference proteome</keyword>
<organism evidence="1 2">
    <name type="scientific">Piloderma croceum (strain F 1598)</name>
    <dbReference type="NCBI Taxonomy" id="765440"/>
    <lineage>
        <taxon>Eukaryota</taxon>
        <taxon>Fungi</taxon>
        <taxon>Dikarya</taxon>
        <taxon>Basidiomycota</taxon>
        <taxon>Agaricomycotina</taxon>
        <taxon>Agaricomycetes</taxon>
        <taxon>Agaricomycetidae</taxon>
        <taxon>Atheliales</taxon>
        <taxon>Atheliaceae</taxon>
        <taxon>Piloderma</taxon>
    </lineage>
</organism>
<name>A0A0C3GA21_PILCF</name>
<evidence type="ECO:0000313" key="1">
    <source>
        <dbReference type="EMBL" id="KIM88579.1"/>
    </source>
</evidence>
<dbReference type="EMBL" id="KN832976">
    <property type="protein sequence ID" value="KIM88579.1"/>
    <property type="molecule type" value="Genomic_DNA"/>
</dbReference>
<proteinExistence type="predicted"/>
<protein>
    <submittedName>
        <fullName evidence="1">Uncharacterized protein</fullName>
    </submittedName>
</protein>
<dbReference type="InParanoid" id="A0A0C3GA21"/>
<gene>
    <name evidence="1" type="ORF">PILCRDRAFT_813541</name>
</gene>
<reference evidence="1 2" key="1">
    <citation type="submission" date="2014-04" db="EMBL/GenBank/DDBJ databases">
        <authorList>
            <consortium name="DOE Joint Genome Institute"/>
            <person name="Kuo A."/>
            <person name="Tarkka M."/>
            <person name="Buscot F."/>
            <person name="Kohler A."/>
            <person name="Nagy L.G."/>
            <person name="Floudas D."/>
            <person name="Copeland A."/>
            <person name="Barry K.W."/>
            <person name="Cichocki N."/>
            <person name="Veneault-Fourrey C."/>
            <person name="LaButti K."/>
            <person name="Lindquist E.A."/>
            <person name="Lipzen A."/>
            <person name="Lundell T."/>
            <person name="Morin E."/>
            <person name="Murat C."/>
            <person name="Sun H."/>
            <person name="Tunlid A."/>
            <person name="Henrissat B."/>
            <person name="Grigoriev I.V."/>
            <person name="Hibbett D.S."/>
            <person name="Martin F."/>
            <person name="Nordberg H.P."/>
            <person name="Cantor M.N."/>
            <person name="Hua S.X."/>
        </authorList>
    </citation>
    <scope>NUCLEOTIDE SEQUENCE [LARGE SCALE GENOMIC DNA]</scope>
    <source>
        <strain evidence="1 2">F 1598</strain>
    </source>
</reference>
<dbReference type="HOGENOM" id="CLU_2850478_0_0_1"/>
<accession>A0A0C3GA21</accession>
<reference evidence="2" key="2">
    <citation type="submission" date="2015-01" db="EMBL/GenBank/DDBJ databases">
        <title>Evolutionary Origins and Diversification of the Mycorrhizal Mutualists.</title>
        <authorList>
            <consortium name="DOE Joint Genome Institute"/>
            <consortium name="Mycorrhizal Genomics Consortium"/>
            <person name="Kohler A."/>
            <person name="Kuo A."/>
            <person name="Nagy L.G."/>
            <person name="Floudas D."/>
            <person name="Copeland A."/>
            <person name="Barry K.W."/>
            <person name="Cichocki N."/>
            <person name="Veneault-Fourrey C."/>
            <person name="LaButti K."/>
            <person name="Lindquist E.A."/>
            <person name="Lipzen A."/>
            <person name="Lundell T."/>
            <person name="Morin E."/>
            <person name="Murat C."/>
            <person name="Riley R."/>
            <person name="Ohm R."/>
            <person name="Sun H."/>
            <person name="Tunlid A."/>
            <person name="Henrissat B."/>
            <person name="Grigoriev I.V."/>
            <person name="Hibbett D.S."/>
            <person name="Martin F."/>
        </authorList>
    </citation>
    <scope>NUCLEOTIDE SEQUENCE [LARGE SCALE GENOMIC DNA]</scope>
    <source>
        <strain evidence="2">F 1598</strain>
    </source>
</reference>
<dbReference type="Proteomes" id="UP000054166">
    <property type="component" value="Unassembled WGS sequence"/>
</dbReference>
<dbReference type="AlphaFoldDB" id="A0A0C3GA21"/>
<evidence type="ECO:0000313" key="2">
    <source>
        <dbReference type="Proteomes" id="UP000054166"/>
    </source>
</evidence>
<sequence>MDCSASQVELSHRLRGEGDVGKKFLSFGPCSANSITFQASLLATTSVKGLSRLEMHRSLNIQIYS</sequence>